<keyword evidence="3" id="KW-1185">Reference proteome</keyword>
<dbReference type="Proteomes" id="UP000295537">
    <property type="component" value="Unassembled WGS sequence"/>
</dbReference>
<name>A0A4R2N696_9PAST</name>
<dbReference type="InterPro" id="IPR052077">
    <property type="entry name" value="CcrZ_PhaseVar_Mediator"/>
</dbReference>
<dbReference type="CDD" id="cd05151">
    <property type="entry name" value="ChoK-like"/>
    <property type="match status" value="1"/>
</dbReference>
<keyword evidence="2" id="KW-0808">Transferase</keyword>
<dbReference type="InterPro" id="IPR002575">
    <property type="entry name" value="Aminoglycoside_PTrfase"/>
</dbReference>
<dbReference type="PANTHER" id="PTHR40086:SF1">
    <property type="entry name" value="CELL CYCLE REGULATOR CCRZ"/>
    <property type="match status" value="1"/>
</dbReference>
<dbReference type="AlphaFoldDB" id="A0A4R2N696"/>
<dbReference type="InterPro" id="IPR011009">
    <property type="entry name" value="Kinase-like_dom_sf"/>
</dbReference>
<dbReference type="Pfam" id="PF01636">
    <property type="entry name" value="APH"/>
    <property type="match status" value="1"/>
</dbReference>
<sequence length="261" mass="29827">MCVQINNGLAENGLNWLIKQRQSPIVQISPLAGLTACSQLIELANGERYIWRKQSDRASNYGINYQAEAMLLQELAPLGFTPKVVYSDAQGSLLNWIEGAVPSAFSNELLEKLARYLARLHHFDWQAVKNSQNFAILNLAERCTFLWEKLPDTKQKQLSSLRPFRQITPLAQAVCHHDLHLGNLLLQDNSLFIIDWEYAALSDPALDIALFFESSQLTSQQKMHFFTHYFAKNSVNLTAYAAKIKEYQPEIKKLNQLWFAL</sequence>
<dbReference type="RefSeq" id="WP_132501773.1">
    <property type="nucleotide sequence ID" value="NZ_LVXA01000001.1"/>
</dbReference>
<evidence type="ECO:0000259" key="1">
    <source>
        <dbReference type="Pfam" id="PF01636"/>
    </source>
</evidence>
<accession>A0A4R2N696</accession>
<comment type="caution">
    <text evidence="2">The sequence shown here is derived from an EMBL/GenBank/DDBJ whole genome shotgun (WGS) entry which is preliminary data.</text>
</comment>
<organism evidence="2 3">
    <name type="scientific">Nicoletella semolina</name>
    <dbReference type="NCBI Taxonomy" id="271160"/>
    <lineage>
        <taxon>Bacteria</taxon>
        <taxon>Pseudomonadati</taxon>
        <taxon>Pseudomonadota</taxon>
        <taxon>Gammaproteobacteria</taxon>
        <taxon>Pasteurellales</taxon>
        <taxon>Pasteurellaceae</taxon>
        <taxon>Nicoletella</taxon>
    </lineage>
</organism>
<evidence type="ECO:0000313" key="2">
    <source>
        <dbReference type="EMBL" id="TCP16341.1"/>
    </source>
</evidence>
<keyword evidence="2" id="KW-0418">Kinase</keyword>
<dbReference type="GO" id="GO:0016301">
    <property type="term" value="F:kinase activity"/>
    <property type="evidence" value="ECO:0007669"/>
    <property type="project" value="UniProtKB-KW"/>
</dbReference>
<evidence type="ECO:0000313" key="3">
    <source>
        <dbReference type="Proteomes" id="UP000295537"/>
    </source>
</evidence>
<gene>
    <name evidence="2" type="ORF">EV693_11214</name>
</gene>
<dbReference type="Gene3D" id="3.90.1200.10">
    <property type="match status" value="1"/>
</dbReference>
<protein>
    <submittedName>
        <fullName evidence="2">Thiamine kinase</fullName>
    </submittedName>
</protein>
<dbReference type="Gene3D" id="3.30.200.20">
    <property type="entry name" value="Phosphorylase Kinase, domain 1"/>
    <property type="match status" value="1"/>
</dbReference>
<proteinExistence type="predicted"/>
<dbReference type="PANTHER" id="PTHR40086">
    <property type="entry name" value="PHOSPHOTRANSFERASE YTMP-RELATED"/>
    <property type="match status" value="1"/>
</dbReference>
<reference evidence="2 3" key="1">
    <citation type="submission" date="2019-03" db="EMBL/GenBank/DDBJ databases">
        <title>Genomic Encyclopedia of Type Strains, Phase IV (KMG-IV): sequencing the most valuable type-strain genomes for metagenomic binning, comparative biology and taxonomic classification.</title>
        <authorList>
            <person name="Goeker M."/>
        </authorList>
    </citation>
    <scope>NUCLEOTIDE SEQUENCE [LARGE SCALE GENOMIC DNA]</scope>
    <source>
        <strain evidence="2 3">DSM 16380</strain>
    </source>
</reference>
<feature type="domain" description="Aminoglycoside phosphotransferase" evidence="1">
    <location>
        <begin position="47"/>
        <end position="232"/>
    </location>
</feature>
<dbReference type="OrthoDB" id="179763at2"/>
<dbReference type="EMBL" id="SLXJ01000012">
    <property type="protein sequence ID" value="TCP16341.1"/>
    <property type="molecule type" value="Genomic_DNA"/>
</dbReference>
<dbReference type="SUPFAM" id="SSF56112">
    <property type="entry name" value="Protein kinase-like (PK-like)"/>
    <property type="match status" value="1"/>
</dbReference>